<reference evidence="1 2" key="1">
    <citation type="submission" date="2022-10" db="EMBL/GenBank/DDBJ databases">
        <title>Paenibacillus description and whole genome data of maize root bacterial community.</title>
        <authorList>
            <person name="Marton D."/>
            <person name="Farkas M."/>
            <person name="Cserhati M."/>
        </authorList>
    </citation>
    <scope>NUCLEOTIDE SEQUENCE [LARGE SCALE GENOMIC DNA]</scope>
    <source>
        <strain evidence="1 2">P96</strain>
    </source>
</reference>
<keyword evidence="2" id="KW-1185">Reference proteome</keyword>
<accession>A0ABT9FUM2</accession>
<evidence type="ECO:0000313" key="2">
    <source>
        <dbReference type="Proteomes" id="UP001241848"/>
    </source>
</evidence>
<dbReference type="EMBL" id="JAPCKK010000021">
    <property type="protein sequence ID" value="MDP4098436.1"/>
    <property type="molecule type" value="Genomic_DNA"/>
</dbReference>
<name>A0ABT9FUM2_9BACL</name>
<organism evidence="1 2">
    <name type="scientific">Paenibacillus zeirhizosphaerae</name>
    <dbReference type="NCBI Taxonomy" id="2987519"/>
    <lineage>
        <taxon>Bacteria</taxon>
        <taxon>Bacillati</taxon>
        <taxon>Bacillota</taxon>
        <taxon>Bacilli</taxon>
        <taxon>Bacillales</taxon>
        <taxon>Paenibacillaceae</taxon>
        <taxon>Paenibacillus</taxon>
    </lineage>
</organism>
<protein>
    <submittedName>
        <fullName evidence="1">Uncharacterized protein</fullName>
    </submittedName>
</protein>
<evidence type="ECO:0000313" key="1">
    <source>
        <dbReference type="EMBL" id="MDP4098436.1"/>
    </source>
</evidence>
<comment type="caution">
    <text evidence="1">The sequence shown here is derived from an EMBL/GenBank/DDBJ whole genome shotgun (WGS) entry which is preliminary data.</text>
</comment>
<proteinExistence type="predicted"/>
<dbReference type="RefSeq" id="WP_305756121.1">
    <property type="nucleotide sequence ID" value="NZ_JAPCKK010000021.1"/>
</dbReference>
<sequence>MITQQISATGVKEYTKVARTFESYSLPHTGHKITDPAFGDMLYYEVEDVMIDYGADECLVALPPVTIHSDDAEDLRDAIREYESHGWTCTKPV</sequence>
<gene>
    <name evidence="1" type="ORF">OIN60_17015</name>
</gene>
<dbReference type="Proteomes" id="UP001241848">
    <property type="component" value="Unassembled WGS sequence"/>
</dbReference>